<dbReference type="AlphaFoldDB" id="A0A8S1ASM0"/>
<evidence type="ECO:0000256" key="2">
    <source>
        <dbReference type="ARBA" id="ARBA00022487"/>
    </source>
</evidence>
<proteinExistence type="inferred from homology"/>
<comment type="caution">
    <text evidence="7">The sequence shown here is derived from an EMBL/GenBank/DDBJ whole genome shotgun (WGS) entry which is preliminary data.</text>
</comment>
<keyword evidence="8" id="KW-1185">Reference proteome</keyword>
<keyword evidence="2" id="KW-0719">Serine esterase</keyword>
<feature type="chain" id="PRO_5035743588" description="Carboxylesterase type B domain-containing protein" evidence="5">
    <location>
        <begin position="21"/>
        <end position="600"/>
    </location>
</feature>
<dbReference type="PANTHER" id="PTHR43142:SF1">
    <property type="entry name" value="CARBOXYLIC ESTER HYDROLASE"/>
    <property type="match status" value="1"/>
</dbReference>
<evidence type="ECO:0000313" key="7">
    <source>
        <dbReference type="EMBL" id="CAB3248787.1"/>
    </source>
</evidence>
<dbReference type="Gene3D" id="3.40.50.1820">
    <property type="entry name" value="alpha/beta hydrolase"/>
    <property type="match status" value="1"/>
</dbReference>
<keyword evidence="5" id="KW-0732">Signal</keyword>
<dbReference type="OrthoDB" id="19653at2759"/>
<feature type="signal peptide" evidence="5">
    <location>
        <begin position="1"/>
        <end position="20"/>
    </location>
</feature>
<protein>
    <recommendedName>
        <fullName evidence="6">Carboxylesterase type B domain-containing protein</fullName>
    </recommendedName>
</protein>
<organism evidence="7 8">
    <name type="scientific">Arctia plantaginis</name>
    <name type="common">Wood tiger moth</name>
    <name type="synonym">Phalaena plantaginis</name>
    <dbReference type="NCBI Taxonomy" id="874455"/>
    <lineage>
        <taxon>Eukaryota</taxon>
        <taxon>Metazoa</taxon>
        <taxon>Ecdysozoa</taxon>
        <taxon>Arthropoda</taxon>
        <taxon>Hexapoda</taxon>
        <taxon>Insecta</taxon>
        <taxon>Pterygota</taxon>
        <taxon>Neoptera</taxon>
        <taxon>Endopterygota</taxon>
        <taxon>Lepidoptera</taxon>
        <taxon>Glossata</taxon>
        <taxon>Ditrysia</taxon>
        <taxon>Noctuoidea</taxon>
        <taxon>Erebidae</taxon>
        <taxon>Arctiinae</taxon>
        <taxon>Arctia</taxon>
    </lineage>
</organism>
<dbReference type="InterPro" id="IPR002018">
    <property type="entry name" value="CarbesteraseB"/>
</dbReference>
<dbReference type="EMBL" id="CADEBC010000535">
    <property type="protein sequence ID" value="CAB3248787.1"/>
    <property type="molecule type" value="Genomic_DNA"/>
</dbReference>
<accession>A0A8S1ASM0</accession>
<dbReference type="Proteomes" id="UP000494106">
    <property type="component" value="Unassembled WGS sequence"/>
</dbReference>
<evidence type="ECO:0000259" key="6">
    <source>
        <dbReference type="Pfam" id="PF00135"/>
    </source>
</evidence>
<reference evidence="7 8" key="1">
    <citation type="submission" date="2020-04" db="EMBL/GenBank/DDBJ databases">
        <authorList>
            <person name="Wallbank WR R."/>
            <person name="Pardo Diaz C."/>
            <person name="Kozak K."/>
            <person name="Martin S."/>
            <person name="Jiggins C."/>
            <person name="Moest M."/>
            <person name="Warren A I."/>
            <person name="Byers J.R.P. K."/>
            <person name="Montejo-Kovacevich G."/>
            <person name="Yen C E."/>
        </authorList>
    </citation>
    <scope>NUCLEOTIDE SEQUENCE [LARGE SCALE GENOMIC DNA]</scope>
</reference>
<evidence type="ECO:0000256" key="4">
    <source>
        <dbReference type="ARBA" id="ARBA00023180"/>
    </source>
</evidence>
<comment type="similarity">
    <text evidence="1">Belongs to the type-B carboxylesterase/lipase family.</text>
</comment>
<evidence type="ECO:0000256" key="1">
    <source>
        <dbReference type="ARBA" id="ARBA00005964"/>
    </source>
</evidence>
<feature type="domain" description="Carboxylesterase type B" evidence="6">
    <location>
        <begin position="72"/>
        <end position="582"/>
    </location>
</feature>
<gene>
    <name evidence="7" type="ORF">APLA_LOCUS11866</name>
</gene>
<name>A0A8S1ASM0_ARCPL</name>
<evidence type="ECO:0000313" key="8">
    <source>
        <dbReference type="Proteomes" id="UP000494106"/>
    </source>
</evidence>
<dbReference type="GO" id="GO:0052689">
    <property type="term" value="F:carboxylic ester hydrolase activity"/>
    <property type="evidence" value="ECO:0007669"/>
    <property type="project" value="UniProtKB-KW"/>
</dbReference>
<keyword evidence="3" id="KW-0378">Hydrolase</keyword>
<dbReference type="InterPro" id="IPR029058">
    <property type="entry name" value="AB_hydrolase_fold"/>
</dbReference>
<dbReference type="PANTHER" id="PTHR43142">
    <property type="entry name" value="CARBOXYLIC ESTER HYDROLASE"/>
    <property type="match status" value="1"/>
</dbReference>
<evidence type="ECO:0000256" key="5">
    <source>
        <dbReference type="SAM" id="SignalP"/>
    </source>
</evidence>
<sequence>MKFVMVLFVTFAVVMVYGQGIPTRQCPSGEHSVLYCPQKAEPSCDNPTVHKLTGPSPCGVPQCFCNKPTTEKRVVTLDVGEVIGEKYWNGDFFEFYGVPYAKVPKGRDRFKEPLPLEHFGSLVADIRNIHCPQIFLKESDDDEDEVFGQEDCLNMNLLVPSIANEKNLVPVLVYIHSGGYSGGNGNMAKLHYLAREDVLVVSFNYRLGVIGFACLGTEEIPGNAGLKDQLAALKFINKYIKKFGGDPTKVTLAGFSVGATMAELLALSKAASGLFDKLILESGSALSPFAINRHPIDTAKNLAISIGYNDTGNIKDLNEFLLNADIVDMTLKTHNFFLENSTFGFAPCLENVIKNTEPIITESPLMVLQKGDYKQMPVLTGFANMEGISRTFKFDEWSEAMNENFADFLPADLTFDTVKSRDALIEDIKQYYFKGEEVSHDTLKGYVDYFSDAMFKYSIMKSAKLHSSKSNRPVFLYEFTYVGKLSLKHYYMDKLDGASHRDQTSYLLDFFGFTDDLNDLETRDRMTAMWTDFVKFENPTAYESLLIDVKWRRYTKETPNYMQIAKNLQLKKNLFSKSYAFWDNIYEKYYWSPTPVSEAK</sequence>
<keyword evidence="4" id="KW-0325">Glycoprotein</keyword>
<dbReference type="Pfam" id="PF00135">
    <property type="entry name" value="COesterase"/>
    <property type="match status" value="1"/>
</dbReference>
<dbReference type="SUPFAM" id="SSF53474">
    <property type="entry name" value="alpha/beta-Hydrolases"/>
    <property type="match status" value="1"/>
</dbReference>
<evidence type="ECO:0000256" key="3">
    <source>
        <dbReference type="ARBA" id="ARBA00022801"/>
    </source>
</evidence>